<dbReference type="EMBL" id="CDMZ01001104">
    <property type="protein sequence ID" value="CEM27261.1"/>
    <property type="molecule type" value="Genomic_DNA"/>
</dbReference>
<dbReference type="PROSITE" id="PS50920">
    <property type="entry name" value="SOLCAR"/>
    <property type="match status" value="3"/>
</dbReference>
<evidence type="ECO:0008006" key="12">
    <source>
        <dbReference type="Google" id="ProtNLM"/>
    </source>
</evidence>
<dbReference type="PhylomeDB" id="A0A0G4GDC5"/>
<keyword evidence="4 9" id="KW-0812">Transmembrane</keyword>
<organism evidence="11">
    <name type="scientific">Chromera velia CCMP2878</name>
    <dbReference type="NCBI Taxonomy" id="1169474"/>
    <lineage>
        <taxon>Eukaryota</taxon>
        <taxon>Sar</taxon>
        <taxon>Alveolata</taxon>
        <taxon>Colpodellida</taxon>
        <taxon>Chromeraceae</taxon>
        <taxon>Chromera</taxon>
    </lineage>
</organism>
<dbReference type="GO" id="GO:0031966">
    <property type="term" value="C:mitochondrial membrane"/>
    <property type="evidence" value="ECO:0007669"/>
    <property type="project" value="UniProtKB-SubCell"/>
</dbReference>
<dbReference type="PRINTS" id="PR00926">
    <property type="entry name" value="MITOCARRIER"/>
</dbReference>
<proteinExistence type="inferred from homology"/>
<keyword evidence="8 9" id="KW-0472">Membrane</keyword>
<comment type="similarity">
    <text evidence="2 10">Belongs to the mitochondrial carrier (TC 2.A.29) family.</text>
</comment>
<evidence type="ECO:0000256" key="1">
    <source>
        <dbReference type="ARBA" id="ARBA00004225"/>
    </source>
</evidence>
<gene>
    <name evidence="11" type="ORF">Cvel_617</name>
</gene>
<dbReference type="SUPFAM" id="SSF103506">
    <property type="entry name" value="Mitochondrial carrier"/>
    <property type="match status" value="1"/>
</dbReference>
<evidence type="ECO:0000256" key="4">
    <source>
        <dbReference type="ARBA" id="ARBA00022692"/>
    </source>
</evidence>
<comment type="subcellular location">
    <subcellularLocation>
        <location evidence="1">Mitochondrion membrane</location>
        <topology evidence="1">Multi-pass membrane protein</topology>
    </subcellularLocation>
</comment>
<evidence type="ECO:0000256" key="7">
    <source>
        <dbReference type="ARBA" id="ARBA00023128"/>
    </source>
</evidence>
<reference evidence="11" key="1">
    <citation type="submission" date="2014-11" db="EMBL/GenBank/DDBJ databases">
        <authorList>
            <person name="Otto D Thomas"/>
            <person name="Naeem Raeece"/>
        </authorList>
    </citation>
    <scope>NUCLEOTIDE SEQUENCE</scope>
</reference>
<evidence type="ECO:0000313" key="11">
    <source>
        <dbReference type="EMBL" id="CEM27261.1"/>
    </source>
</evidence>
<feature type="repeat" description="Solcar" evidence="9">
    <location>
        <begin position="104"/>
        <end position="194"/>
    </location>
</feature>
<evidence type="ECO:0000256" key="8">
    <source>
        <dbReference type="ARBA" id="ARBA00023136"/>
    </source>
</evidence>
<keyword evidence="6" id="KW-1133">Transmembrane helix</keyword>
<evidence type="ECO:0000256" key="9">
    <source>
        <dbReference type="PROSITE-ProRule" id="PRU00282"/>
    </source>
</evidence>
<evidence type="ECO:0000256" key="3">
    <source>
        <dbReference type="ARBA" id="ARBA00022448"/>
    </source>
</evidence>
<dbReference type="PANTHER" id="PTHR45788">
    <property type="entry name" value="SUCCINATE/FUMARATE MITOCHONDRIAL TRANSPORTER-RELATED"/>
    <property type="match status" value="1"/>
</dbReference>
<sequence length="305" mass="31711">MSTEKKQSKGAVAFAAGAVAGAAEISVTMPLDTVKTRMQLAGGGTSSIGVARSIVQNDGVSGLYRGMSAMLAQVSLKAAIRFLAYEQIRSSFCMVLDKETQKKNAITLNFFSGVLAGFTEAVVWVTPTERLKVLRQASAGSGGHAGASGSLGGLSALLRQQGVSGLFVGAVPTALRQGTAIGVRFALYGSIKTALAGGEDKKPTALQQLAAGMMTGTISSLINQPIDTAKSRIQAQARNASSSSSSTVQPYKGTLDCIVRVVREEGAFALYRGSVPRVMRLTMGQGIIFCVYDQISAALQKIFAS</sequence>
<dbReference type="AlphaFoldDB" id="A0A0G4GDC5"/>
<keyword evidence="5" id="KW-0677">Repeat</keyword>
<accession>A0A0G4GDC5</accession>
<protein>
    <recommendedName>
        <fullName evidence="12">Mitochondrial carrier protein</fullName>
    </recommendedName>
</protein>
<dbReference type="Gene3D" id="1.50.40.10">
    <property type="entry name" value="Mitochondrial carrier domain"/>
    <property type="match status" value="1"/>
</dbReference>
<evidence type="ECO:0000256" key="5">
    <source>
        <dbReference type="ARBA" id="ARBA00022737"/>
    </source>
</evidence>
<evidence type="ECO:0000256" key="2">
    <source>
        <dbReference type="ARBA" id="ARBA00006375"/>
    </source>
</evidence>
<dbReference type="PANTHER" id="PTHR45788:SF2">
    <property type="entry name" value="SUCCINATE_FUMARATE MITOCHONDRIAL TRANSPORTER"/>
    <property type="match status" value="1"/>
</dbReference>
<dbReference type="InterPro" id="IPR023395">
    <property type="entry name" value="MCP_dom_sf"/>
</dbReference>
<name>A0A0G4GDC5_9ALVE</name>
<dbReference type="InterPro" id="IPR049563">
    <property type="entry name" value="TXTP-like"/>
</dbReference>
<keyword evidence="7" id="KW-0496">Mitochondrion</keyword>
<keyword evidence="3 10" id="KW-0813">Transport</keyword>
<dbReference type="InterPro" id="IPR002067">
    <property type="entry name" value="MCP"/>
</dbReference>
<feature type="repeat" description="Solcar" evidence="9">
    <location>
        <begin position="8"/>
        <end position="91"/>
    </location>
</feature>
<dbReference type="Pfam" id="PF00153">
    <property type="entry name" value="Mito_carr"/>
    <property type="match status" value="3"/>
</dbReference>
<dbReference type="VEuPathDB" id="CryptoDB:Cvel_617"/>
<dbReference type="InterPro" id="IPR018108">
    <property type="entry name" value="MCP_transmembrane"/>
</dbReference>
<evidence type="ECO:0000256" key="10">
    <source>
        <dbReference type="RuleBase" id="RU000488"/>
    </source>
</evidence>
<evidence type="ECO:0000256" key="6">
    <source>
        <dbReference type="ARBA" id="ARBA00022989"/>
    </source>
</evidence>
<feature type="repeat" description="Solcar" evidence="9">
    <location>
        <begin position="203"/>
        <end position="298"/>
    </location>
</feature>
<dbReference type="GO" id="GO:0005469">
    <property type="term" value="F:succinate:fumarate antiporter activity"/>
    <property type="evidence" value="ECO:0007669"/>
    <property type="project" value="TreeGrafter"/>
</dbReference>